<evidence type="ECO:0000313" key="2">
    <source>
        <dbReference type="EMBL" id="SHJ78655.1"/>
    </source>
</evidence>
<dbReference type="InterPro" id="IPR052894">
    <property type="entry name" value="AsmA-related"/>
</dbReference>
<dbReference type="STRING" id="558155.SAMN04487911_13713"/>
<dbReference type="AlphaFoldDB" id="A0A1M6M5A8"/>
<dbReference type="PANTHER" id="PTHR30441:SF8">
    <property type="entry name" value="DUF748 DOMAIN-CONTAINING PROTEIN"/>
    <property type="match status" value="1"/>
</dbReference>
<gene>
    <name evidence="2" type="ORF">SAMN04487911_13713</name>
</gene>
<evidence type="ECO:0000313" key="3">
    <source>
        <dbReference type="Proteomes" id="UP000184231"/>
    </source>
</evidence>
<dbReference type="GO" id="GO:0090313">
    <property type="term" value="P:regulation of protein targeting to membrane"/>
    <property type="evidence" value="ECO:0007669"/>
    <property type="project" value="TreeGrafter"/>
</dbReference>
<feature type="compositionally biased region" description="Polar residues" evidence="1">
    <location>
        <begin position="879"/>
        <end position="888"/>
    </location>
</feature>
<name>A0A1M6M5A8_9FLAO</name>
<dbReference type="RefSeq" id="WP_072765782.1">
    <property type="nucleotide sequence ID" value="NZ_FQYX01000037.1"/>
</dbReference>
<protein>
    <submittedName>
        <fullName evidence="2">AsmA-like C-terminal region</fullName>
    </submittedName>
</protein>
<dbReference type="GO" id="GO:0005886">
    <property type="term" value="C:plasma membrane"/>
    <property type="evidence" value="ECO:0007669"/>
    <property type="project" value="TreeGrafter"/>
</dbReference>
<feature type="compositionally biased region" description="Basic and acidic residues" evidence="1">
    <location>
        <begin position="855"/>
        <end position="867"/>
    </location>
</feature>
<sequence length="924" mass="100840">MKKKILKIVGALLLCLVLFLAAAPFFLKGKVTDLIKKKVNSSLNASFDFAGADLSLFRSFPDATVTLTDISLINKAPFEGDTLFASKKVTLKMSVKELFKEANEPIGITDLILEESKVHIKVDADENANYDITLKQEGTVKTQTSSSVENNSSSLFLQSYEIKNSVITYDDASSGMSMVIEEMNHHGTGDLSLEASELDTQTNALVSFVMDSTQYLNRNPVKLSALIGIDLKENKYIFLKNEALVNQIPLVFDGFVKLNEADMQVDISFKTPSSDFKNFLAVIPEAYSKNIENVATTGNFTLSGYFKGVVDEVHIPKFAININSDNASFKYPDLPKAVRNVHIDTEIANPSGISEDTYVDIRKLSFMIDQDKFNMVAKISDLMGNTKVTAQIDGRMNLAHLSQAYPVPADLNLKGILNADIATAFDMASLEKKQYENTKTKGSLSVKGFEYKTDEIPNLVKINTAAVTFNPKTVTLNELNAVTGKTDFNATGTIDNLLGFMFNDEKVEGRFNLKSNVFAIDDFMVADAPVTKSEKAKSSSPVATGGAKTSKETSDAKIKIPSFLDCSISATANTVIYDNITLKNVKGDLRIKDEKATLSNMSSNLFDGNLVLNGSVSTKGDVPDFDMRLGMGSFKIAETFKALEMFKVLAPIAAILKGTLNSDVQISGKLNDDFTPNLATITGDILAELLTTEIDASKAPLLTALDDKMKFLDLDKLNFKDLKTALSFEDGVVQVTPFTLNYKDFVINLSGSHTFDQELNYAATIEVPAKYLGKDINAMIEKINETSLEGLTIPVTANFEGKYTSPKVSTDLTSGIKNLTAQLIEIEKQKLVNKGKDKAKDIIGDIIAKNQKATDSTKKDNQDKTKEILGGLLGKPAQKSDSATADSTENAKKQQQVDAAKKILGGIFGKKKEEPAKTQKDSVK</sequence>
<proteinExistence type="predicted"/>
<organism evidence="2 3">
    <name type="scientific">Arenibacter nanhaiticus</name>
    <dbReference type="NCBI Taxonomy" id="558155"/>
    <lineage>
        <taxon>Bacteria</taxon>
        <taxon>Pseudomonadati</taxon>
        <taxon>Bacteroidota</taxon>
        <taxon>Flavobacteriia</taxon>
        <taxon>Flavobacteriales</taxon>
        <taxon>Flavobacteriaceae</taxon>
        <taxon>Arenibacter</taxon>
    </lineage>
</organism>
<dbReference type="PANTHER" id="PTHR30441">
    <property type="entry name" value="DUF748 DOMAIN-CONTAINING PROTEIN"/>
    <property type="match status" value="1"/>
</dbReference>
<dbReference type="EMBL" id="FQYX01000037">
    <property type="protein sequence ID" value="SHJ78655.1"/>
    <property type="molecule type" value="Genomic_DNA"/>
</dbReference>
<accession>A0A1M6M5A8</accession>
<feature type="region of interest" description="Disordered" evidence="1">
    <location>
        <begin position="851"/>
        <end position="897"/>
    </location>
</feature>
<dbReference type="Proteomes" id="UP000184231">
    <property type="component" value="Unassembled WGS sequence"/>
</dbReference>
<evidence type="ECO:0000256" key="1">
    <source>
        <dbReference type="SAM" id="MobiDB-lite"/>
    </source>
</evidence>
<reference evidence="2 3" key="1">
    <citation type="submission" date="2016-11" db="EMBL/GenBank/DDBJ databases">
        <authorList>
            <person name="Jaros S."/>
            <person name="Januszkiewicz K."/>
            <person name="Wedrychowicz H."/>
        </authorList>
    </citation>
    <scope>NUCLEOTIDE SEQUENCE [LARGE SCALE GENOMIC DNA]</scope>
    <source>
        <strain evidence="2 3">CGMCC 1.8863</strain>
    </source>
</reference>
<dbReference type="OrthoDB" id="596403at2"/>
<keyword evidence="3" id="KW-1185">Reference proteome</keyword>